<evidence type="ECO:0000259" key="1">
    <source>
        <dbReference type="Pfam" id="PF01548"/>
    </source>
</evidence>
<dbReference type="OrthoDB" id="5289737at2"/>
<dbReference type="RefSeq" id="WP_130424171.1">
    <property type="nucleotide sequence ID" value="NZ_SHKW01000002.1"/>
</dbReference>
<evidence type="ECO:0000259" key="2">
    <source>
        <dbReference type="Pfam" id="PF02371"/>
    </source>
</evidence>
<dbReference type="GO" id="GO:0004803">
    <property type="term" value="F:transposase activity"/>
    <property type="evidence" value="ECO:0007669"/>
    <property type="project" value="InterPro"/>
</dbReference>
<protein>
    <submittedName>
        <fullName evidence="3">Transposase</fullName>
    </submittedName>
</protein>
<reference evidence="3 4" key="1">
    <citation type="submission" date="2019-02" db="EMBL/GenBank/DDBJ databases">
        <title>Genomic Encyclopedia of Archaeal and Bacterial Type Strains, Phase II (KMG-II): from individual species to whole genera.</title>
        <authorList>
            <person name="Goeker M."/>
        </authorList>
    </citation>
    <scope>NUCLEOTIDE SEQUENCE [LARGE SCALE GENOMIC DNA]</scope>
    <source>
        <strain evidence="3 4">DSM 18101</strain>
    </source>
</reference>
<dbReference type="EMBL" id="SHKW01000002">
    <property type="protein sequence ID" value="RZU35721.1"/>
    <property type="molecule type" value="Genomic_DNA"/>
</dbReference>
<dbReference type="InterPro" id="IPR002525">
    <property type="entry name" value="Transp_IS110-like_N"/>
</dbReference>
<dbReference type="AlphaFoldDB" id="A0A4Q7YGU1"/>
<keyword evidence="4" id="KW-1185">Reference proteome</keyword>
<dbReference type="PANTHER" id="PTHR33055">
    <property type="entry name" value="TRANSPOSASE FOR INSERTION SEQUENCE ELEMENT IS1111A"/>
    <property type="match status" value="1"/>
</dbReference>
<evidence type="ECO:0000313" key="4">
    <source>
        <dbReference type="Proteomes" id="UP000292958"/>
    </source>
</evidence>
<proteinExistence type="predicted"/>
<feature type="domain" description="Transposase IS110-like N-terminal" evidence="1">
    <location>
        <begin position="6"/>
        <end position="144"/>
    </location>
</feature>
<dbReference type="NCBIfam" id="NF033542">
    <property type="entry name" value="transpos_IS110"/>
    <property type="match status" value="1"/>
</dbReference>
<sequence>MQIRSVGIDLGKTTFHLVALGDNGKVLLKKKFTQKQLIAFTANMQTCLIGMEACSGSHFLGRALREQGHDVKLIPAQFVKPFVKSNKNDFIDAEAIAEAVDRENMRFVPIKTDDQLDLQALHRVRDRLMARRTSLINQIRAFLLERGIVFAKSPIRLREALPEVLENVNENLTPRMRNLVAMLWSEWKDLELQIVQMNDEVERIASSDAACRRLLQIPGIGPLVATAIVASIGNGAAFRKGREFAAWLGLLPNQHSTGGKVRLYGISKRGNSYLRKILIHGARAVVLRSKRDRIAMGAWMTSLETRAPRNVLIVATAHKLARIAWAVLSTGQDYRAVPEALTV</sequence>
<feature type="domain" description="Transposase IS116/IS110/IS902 C-terminal" evidence="2">
    <location>
        <begin position="211"/>
        <end position="290"/>
    </location>
</feature>
<dbReference type="PANTHER" id="PTHR33055:SF3">
    <property type="entry name" value="PUTATIVE TRANSPOSASE FOR IS117-RELATED"/>
    <property type="match status" value="1"/>
</dbReference>
<organism evidence="3 4">
    <name type="scientific">Edaphobacter modestus</name>
    <dbReference type="NCBI Taxonomy" id="388466"/>
    <lineage>
        <taxon>Bacteria</taxon>
        <taxon>Pseudomonadati</taxon>
        <taxon>Acidobacteriota</taxon>
        <taxon>Terriglobia</taxon>
        <taxon>Terriglobales</taxon>
        <taxon>Acidobacteriaceae</taxon>
        <taxon>Edaphobacter</taxon>
    </lineage>
</organism>
<gene>
    <name evidence="3" type="ORF">BDD14_5815</name>
</gene>
<dbReference type="Pfam" id="PF01548">
    <property type="entry name" value="DEDD_Tnp_IS110"/>
    <property type="match status" value="1"/>
</dbReference>
<dbReference type="InterPro" id="IPR047650">
    <property type="entry name" value="Transpos_IS110"/>
</dbReference>
<accession>A0A4Q7YGU1</accession>
<dbReference type="Proteomes" id="UP000292958">
    <property type="component" value="Unassembled WGS sequence"/>
</dbReference>
<dbReference type="InterPro" id="IPR003346">
    <property type="entry name" value="Transposase_20"/>
</dbReference>
<comment type="caution">
    <text evidence="3">The sequence shown here is derived from an EMBL/GenBank/DDBJ whole genome shotgun (WGS) entry which is preliminary data.</text>
</comment>
<dbReference type="GO" id="GO:0003677">
    <property type="term" value="F:DNA binding"/>
    <property type="evidence" value="ECO:0007669"/>
    <property type="project" value="InterPro"/>
</dbReference>
<dbReference type="Pfam" id="PF02371">
    <property type="entry name" value="Transposase_20"/>
    <property type="match status" value="1"/>
</dbReference>
<name>A0A4Q7YGU1_9BACT</name>
<dbReference type="GO" id="GO:0006313">
    <property type="term" value="P:DNA transposition"/>
    <property type="evidence" value="ECO:0007669"/>
    <property type="project" value="InterPro"/>
</dbReference>
<evidence type="ECO:0000313" key="3">
    <source>
        <dbReference type="EMBL" id="RZU35721.1"/>
    </source>
</evidence>